<dbReference type="InterPro" id="IPR013486">
    <property type="entry name" value="SpoIID/LytB"/>
</dbReference>
<evidence type="ECO:0000313" key="2">
    <source>
        <dbReference type="EMBL" id="CAB5239562.1"/>
    </source>
</evidence>
<name>A0A6J7XP86_9ZZZZ</name>
<dbReference type="EMBL" id="CAFBSG010000004">
    <property type="protein sequence ID" value="CAB5239562.1"/>
    <property type="molecule type" value="Genomic_DNA"/>
</dbReference>
<dbReference type="InterPro" id="IPR013693">
    <property type="entry name" value="SpoIID/LytB_N"/>
</dbReference>
<reference evidence="2" key="1">
    <citation type="submission" date="2020-05" db="EMBL/GenBank/DDBJ databases">
        <authorList>
            <person name="Chiriac C."/>
            <person name="Salcher M."/>
            <person name="Ghai R."/>
            <person name="Kavagutti S V."/>
        </authorList>
    </citation>
    <scope>NUCLEOTIDE SEQUENCE</scope>
</reference>
<gene>
    <name evidence="2" type="ORF">UFOPK3554_00346</name>
</gene>
<evidence type="ECO:0000259" key="1">
    <source>
        <dbReference type="Pfam" id="PF08486"/>
    </source>
</evidence>
<feature type="domain" description="Sporulation stage II protein D amidase enhancer LytB N-terminal" evidence="1">
    <location>
        <begin position="201"/>
        <end position="285"/>
    </location>
</feature>
<proteinExistence type="predicted"/>
<accession>A0A6J7XP86</accession>
<dbReference type="NCBIfam" id="TIGR02669">
    <property type="entry name" value="SpoIID_LytB"/>
    <property type="match status" value="1"/>
</dbReference>
<organism evidence="2">
    <name type="scientific">freshwater metagenome</name>
    <dbReference type="NCBI Taxonomy" id="449393"/>
    <lineage>
        <taxon>unclassified sequences</taxon>
        <taxon>metagenomes</taxon>
        <taxon>ecological metagenomes</taxon>
    </lineage>
</organism>
<dbReference type="GO" id="GO:0030435">
    <property type="term" value="P:sporulation resulting in formation of a cellular spore"/>
    <property type="evidence" value="ECO:0007669"/>
    <property type="project" value="InterPro"/>
</dbReference>
<sequence length="415" mass="45137">MRIFRTFLIIVTISIVAPLAYAQSAPQEFSFSGSGYGHGVGLSQIGAKAMALAGESSTSIINYYFKDVQVVPVPDTQTLRVNVGHLLTEATMKSGTLDSVVQIFVGDIKDQIGVLPTATLTSKSGITFSQLGSQIIPSIIRGKTVTPLPQNREWTVRWSGTRYLDGTPSTLSLKIAGKTVVYRYGQFQVRSVKAGLLGYKMEITNSVRLHDEYLLGISEMSSSWPSAALEAQVIASRTYALNKAGDYKYACDCDLYSSIKDQSFVGYSKESELNYGFLWKSAVQASALDDNNGLAITYAGNIISAYFSSSSGGQSETSKNAWGTDQPYLVSVSDPSSLDPKINPRFYTWKRTVPQVMIAKAFGLSDVVRLEILKKNETGTVARISATSASGKTIVIRGETFRSRTQLPSAWFSIN</sequence>
<dbReference type="AlphaFoldDB" id="A0A6J7XP86"/>
<dbReference type="Pfam" id="PF08486">
    <property type="entry name" value="SpoIID"/>
    <property type="match status" value="1"/>
</dbReference>
<protein>
    <submittedName>
        <fullName evidence="2">Unannotated protein</fullName>
    </submittedName>
</protein>